<feature type="signal peptide" evidence="1">
    <location>
        <begin position="1"/>
        <end position="21"/>
    </location>
</feature>
<keyword evidence="3" id="KW-1185">Reference proteome</keyword>
<keyword evidence="1" id="KW-0732">Signal</keyword>
<evidence type="ECO:0000313" key="3">
    <source>
        <dbReference type="Proteomes" id="UP000319014"/>
    </source>
</evidence>
<feature type="chain" id="PRO_5021861703" description="Argininosuccinate lyase" evidence="1">
    <location>
        <begin position="22"/>
        <end position="51"/>
    </location>
</feature>
<sequence length="51" mass="5147">MTQYLLFAGLALLLATLSGCGVDGAPTRPADTPPPGVHVSGEARIGVVSRL</sequence>
<reference evidence="2 3" key="1">
    <citation type="submission" date="2017-05" db="EMBL/GenBank/DDBJ databases">
        <authorList>
            <person name="Varghese N."/>
            <person name="Submissions S."/>
        </authorList>
    </citation>
    <scope>NUCLEOTIDE SEQUENCE [LARGE SCALE GENOMIC DNA]</scope>
    <source>
        <strain evidence="2 3">DSM 100094</strain>
    </source>
</reference>
<organism evidence="2 3">
    <name type="scientific">Paracoccus laeviglucosivorans</name>
    <dbReference type="NCBI Taxonomy" id="1197861"/>
    <lineage>
        <taxon>Bacteria</taxon>
        <taxon>Pseudomonadati</taxon>
        <taxon>Pseudomonadota</taxon>
        <taxon>Alphaproteobacteria</taxon>
        <taxon>Rhodobacterales</taxon>
        <taxon>Paracoccaceae</taxon>
        <taxon>Paracoccus</taxon>
    </lineage>
</organism>
<accession>A0A521E6Z9</accession>
<evidence type="ECO:0008006" key="4">
    <source>
        <dbReference type="Google" id="ProtNLM"/>
    </source>
</evidence>
<dbReference type="AlphaFoldDB" id="A0A521E6Z9"/>
<dbReference type="EMBL" id="FXTK01000011">
    <property type="protein sequence ID" value="SMO79714.1"/>
    <property type="molecule type" value="Genomic_DNA"/>
</dbReference>
<proteinExistence type="predicted"/>
<name>A0A521E6Z9_9RHOB</name>
<protein>
    <recommendedName>
        <fullName evidence="4">Argininosuccinate lyase</fullName>
    </recommendedName>
</protein>
<gene>
    <name evidence="2" type="ORF">SAMN06265221_111132</name>
</gene>
<evidence type="ECO:0000256" key="1">
    <source>
        <dbReference type="SAM" id="SignalP"/>
    </source>
</evidence>
<dbReference type="Proteomes" id="UP000319014">
    <property type="component" value="Unassembled WGS sequence"/>
</dbReference>
<evidence type="ECO:0000313" key="2">
    <source>
        <dbReference type="EMBL" id="SMO79714.1"/>
    </source>
</evidence>
<dbReference type="RefSeq" id="WP_185958664.1">
    <property type="nucleotide sequence ID" value="NZ_FXTK01000011.1"/>
</dbReference>